<accession>A0A9N7VQ05</accession>
<dbReference type="AlphaFoldDB" id="A0A9N7VQ05"/>
<name>A0A9N7VQ05_PLEPL</name>
<feature type="region of interest" description="Disordered" evidence="1">
    <location>
        <begin position="111"/>
        <end position="139"/>
    </location>
</feature>
<sequence>MDVILKAEIILYLSRRPERREKTAVITTLTCNLHTLLTTLSAVGNKAGLDILLAVVGEVVELVGGGRRCRVEGTWWLMGVTERRKREGQGTPVWDLQRRCAHLAADRNSLVPRAGDRSGSCRPRGHDRAAGPEGHFSVHEPTDEFFFSTSTSPRGVTDTSRRERTSTRFDAVTLTEPVLVCGHRQVSGSQTGGTPPRQTGTGAGTEVEGPEGKTHCPTWSQCQVGKEGCQFPQLTRCYISSSTPSSLSTAEEQKSLLSETSRFPLSLTTIPLALGSLFAAGPDRDLPVCSLAHFKAFRGK</sequence>
<evidence type="ECO:0000256" key="1">
    <source>
        <dbReference type="SAM" id="MobiDB-lite"/>
    </source>
</evidence>
<dbReference type="Proteomes" id="UP001153269">
    <property type="component" value="Unassembled WGS sequence"/>
</dbReference>
<gene>
    <name evidence="2" type="ORF">PLEPLA_LOCUS44045</name>
</gene>
<feature type="compositionally biased region" description="Basic and acidic residues" evidence="1">
    <location>
        <begin position="124"/>
        <end position="139"/>
    </location>
</feature>
<reference evidence="2" key="1">
    <citation type="submission" date="2020-03" db="EMBL/GenBank/DDBJ databases">
        <authorList>
            <person name="Weist P."/>
        </authorList>
    </citation>
    <scope>NUCLEOTIDE SEQUENCE</scope>
</reference>
<organism evidence="2 3">
    <name type="scientific">Pleuronectes platessa</name>
    <name type="common">European plaice</name>
    <dbReference type="NCBI Taxonomy" id="8262"/>
    <lineage>
        <taxon>Eukaryota</taxon>
        <taxon>Metazoa</taxon>
        <taxon>Chordata</taxon>
        <taxon>Craniata</taxon>
        <taxon>Vertebrata</taxon>
        <taxon>Euteleostomi</taxon>
        <taxon>Actinopterygii</taxon>
        <taxon>Neopterygii</taxon>
        <taxon>Teleostei</taxon>
        <taxon>Neoteleostei</taxon>
        <taxon>Acanthomorphata</taxon>
        <taxon>Carangaria</taxon>
        <taxon>Pleuronectiformes</taxon>
        <taxon>Pleuronectoidei</taxon>
        <taxon>Pleuronectidae</taxon>
        <taxon>Pleuronectes</taxon>
    </lineage>
</organism>
<dbReference type="EMBL" id="CADEAL010004291">
    <property type="protein sequence ID" value="CAB1456261.1"/>
    <property type="molecule type" value="Genomic_DNA"/>
</dbReference>
<feature type="region of interest" description="Disordered" evidence="1">
    <location>
        <begin position="185"/>
        <end position="212"/>
    </location>
</feature>
<feature type="region of interest" description="Disordered" evidence="1">
    <location>
        <begin position="145"/>
        <end position="164"/>
    </location>
</feature>
<evidence type="ECO:0000313" key="3">
    <source>
        <dbReference type="Proteomes" id="UP001153269"/>
    </source>
</evidence>
<evidence type="ECO:0000313" key="2">
    <source>
        <dbReference type="EMBL" id="CAB1456261.1"/>
    </source>
</evidence>
<proteinExistence type="predicted"/>
<comment type="caution">
    <text evidence="2">The sequence shown here is derived from an EMBL/GenBank/DDBJ whole genome shotgun (WGS) entry which is preliminary data.</text>
</comment>
<keyword evidence="3" id="KW-1185">Reference proteome</keyword>
<protein>
    <submittedName>
        <fullName evidence="2">Uncharacterized protein</fullName>
    </submittedName>
</protein>